<dbReference type="EMBL" id="CP019964">
    <property type="protein sequence ID" value="ASI14141.1"/>
    <property type="molecule type" value="Genomic_DNA"/>
</dbReference>
<keyword evidence="3" id="KW-1185">Reference proteome</keyword>
<feature type="transmembrane region" description="Helical" evidence="1">
    <location>
        <begin position="45"/>
        <end position="64"/>
    </location>
</feature>
<sequence length="134" mass="14923">MIITSKRKFYESILSYSIAWIFLYLSVFLSQHIKYDGNFTSAIPILFPLVFAMVAIGVSILFILGKEYPWFFRTGIMSLAIGVTLFIFGIITYYSGVESLLWGGSVGIGVLFVIAAIVRLTIQGGLSAYRKAKN</sequence>
<dbReference type="KEGG" id="marh:Mia14_0857"/>
<dbReference type="GeneID" id="33314403"/>
<dbReference type="AlphaFoldDB" id="A0A218NNU4"/>
<evidence type="ECO:0000256" key="1">
    <source>
        <dbReference type="SAM" id="Phobius"/>
    </source>
</evidence>
<name>A0A218NNU4_9ARCH</name>
<keyword evidence="1" id="KW-1133">Transmembrane helix</keyword>
<evidence type="ECO:0000313" key="3">
    <source>
        <dbReference type="Proteomes" id="UP000197679"/>
    </source>
</evidence>
<gene>
    <name evidence="2" type="ORF">Mia14_0857</name>
</gene>
<feature type="transmembrane region" description="Helical" evidence="1">
    <location>
        <begin position="100"/>
        <end position="122"/>
    </location>
</feature>
<accession>A0A218NNU4</accession>
<proteinExistence type="predicted"/>
<keyword evidence="1" id="KW-0812">Transmembrane</keyword>
<feature type="transmembrane region" description="Helical" evidence="1">
    <location>
        <begin position="76"/>
        <end position="94"/>
    </location>
</feature>
<dbReference type="Proteomes" id="UP000197679">
    <property type="component" value="Chromosome"/>
</dbReference>
<protein>
    <submittedName>
        <fullName evidence="2">Multipass membrane protein</fullName>
    </submittedName>
</protein>
<reference evidence="2 3" key="1">
    <citation type="journal article" date="2017" name="Nat. Commun.">
        <title>'ARMAN' archaea depend on association with euryarchaeal host in culture and in situ.</title>
        <authorList>
            <person name="Golyshina O."/>
            <person name="Toshchakov S."/>
            <person name="Makarova K."/>
            <person name="Gavrilov S."/>
            <person name="Korzhenkov A."/>
            <person name="La Cono V."/>
            <person name="Arcadi E."/>
            <person name="Nechitaylo T."/>
            <person name="Ferrer M."/>
            <person name="Kublanov I."/>
            <person name="Wolf Y."/>
            <person name="Yakimov M."/>
            <person name="Golyshin P."/>
            <person name="Slesarev A."/>
            <person name="Kozyavkin S."/>
        </authorList>
    </citation>
    <scope>NUCLEOTIDE SEQUENCE [LARGE SCALE GENOMIC DNA]</scope>
    <source>
        <strain evidence="2 3">Mia14</strain>
    </source>
</reference>
<feature type="transmembrane region" description="Helical" evidence="1">
    <location>
        <begin position="12"/>
        <end position="33"/>
    </location>
</feature>
<keyword evidence="1" id="KW-0472">Membrane</keyword>
<evidence type="ECO:0000313" key="2">
    <source>
        <dbReference type="EMBL" id="ASI14141.1"/>
    </source>
</evidence>
<dbReference type="RefSeq" id="WP_232780212.1">
    <property type="nucleotide sequence ID" value="NZ_CP019964.1"/>
</dbReference>
<organism evidence="2 3">
    <name type="scientific">Candidatus Mancarchaeum acidiphilum</name>
    <dbReference type="NCBI Taxonomy" id="1920749"/>
    <lineage>
        <taxon>Archaea</taxon>
        <taxon>Candidatus Micrarchaeota</taxon>
        <taxon>Candidatus Mancarchaeum</taxon>
    </lineage>
</organism>